<evidence type="ECO:0000256" key="1">
    <source>
        <dbReference type="SAM" id="MobiDB-lite"/>
    </source>
</evidence>
<evidence type="ECO:0000313" key="4">
    <source>
        <dbReference type="Proteomes" id="UP000228934"/>
    </source>
</evidence>
<protein>
    <recommendedName>
        <fullName evidence="2">MADF domain-containing protein</fullName>
    </recommendedName>
</protein>
<name>A0A2G9S6A1_AQUCT</name>
<feature type="compositionally biased region" description="Low complexity" evidence="1">
    <location>
        <begin position="194"/>
        <end position="205"/>
    </location>
</feature>
<dbReference type="AlphaFoldDB" id="A0A2G9S6A1"/>
<keyword evidence="4" id="KW-1185">Reference proteome</keyword>
<evidence type="ECO:0000259" key="2">
    <source>
        <dbReference type="Pfam" id="PF10545"/>
    </source>
</evidence>
<dbReference type="InterPro" id="IPR006578">
    <property type="entry name" value="MADF-dom"/>
</dbReference>
<evidence type="ECO:0000313" key="3">
    <source>
        <dbReference type="EMBL" id="PIO35666.1"/>
    </source>
</evidence>
<dbReference type="PANTHER" id="PTHR21505:SF8">
    <property type="entry name" value="DPT-YFP REPRESSOR BY OVEREXPRESSION, ISOFORM D-RELATED"/>
    <property type="match status" value="1"/>
</dbReference>
<reference evidence="4" key="1">
    <citation type="journal article" date="2017" name="Nat. Commun.">
        <title>The North American bullfrog draft genome provides insight into hormonal regulation of long noncoding RNA.</title>
        <authorList>
            <person name="Hammond S.A."/>
            <person name="Warren R.L."/>
            <person name="Vandervalk B.P."/>
            <person name="Kucuk E."/>
            <person name="Khan H."/>
            <person name="Gibb E.A."/>
            <person name="Pandoh P."/>
            <person name="Kirk H."/>
            <person name="Zhao Y."/>
            <person name="Jones M."/>
            <person name="Mungall A.J."/>
            <person name="Coope R."/>
            <person name="Pleasance S."/>
            <person name="Moore R.A."/>
            <person name="Holt R.A."/>
            <person name="Round J.M."/>
            <person name="Ohora S."/>
            <person name="Walle B.V."/>
            <person name="Veldhoen N."/>
            <person name="Helbing C.C."/>
            <person name="Birol I."/>
        </authorList>
    </citation>
    <scope>NUCLEOTIDE SEQUENCE [LARGE SCALE GENOMIC DNA]</scope>
</reference>
<dbReference type="Proteomes" id="UP000228934">
    <property type="component" value="Unassembled WGS sequence"/>
</dbReference>
<feature type="region of interest" description="Disordered" evidence="1">
    <location>
        <begin position="194"/>
        <end position="276"/>
    </location>
</feature>
<dbReference type="OrthoDB" id="6776070at2759"/>
<dbReference type="EMBL" id="KV926061">
    <property type="protein sequence ID" value="PIO35666.1"/>
    <property type="molecule type" value="Genomic_DNA"/>
</dbReference>
<gene>
    <name evidence="3" type="ORF">AB205_0183200</name>
</gene>
<dbReference type="SMART" id="SM00595">
    <property type="entry name" value="MADF"/>
    <property type="match status" value="1"/>
</dbReference>
<dbReference type="PANTHER" id="PTHR21505">
    <property type="entry name" value="MADF DOMAIN-CONTAINING PROTEIN-RELATED"/>
    <property type="match status" value="1"/>
</dbReference>
<accession>A0A2G9S6A1</accession>
<dbReference type="Pfam" id="PF10545">
    <property type="entry name" value="MADF_DNA_bdg"/>
    <property type="match status" value="1"/>
</dbReference>
<feature type="domain" description="MADF" evidence="2">
    <location>
        <begin position="105"/>
        <end position="184"/>
    </location>
</feature>
<feature type="non-terminal residue" evidence="3">
    <location>
        <position position="347"/>
    </location>
</feature>
<sequence length="347" mass="38846">MVFYRPKEKCLIRTNNVPMNIKVAILNCTTVPKSTWSSMNVRPPLPELIFRSSYPEISVQTFDHFHHYLGLSDIGVERKWMASITTISPPLVHRQIQGVALSVEVRHPHYNNKQKRQAALEKLLELVTPVVSTATSPYLKTKIGGLRSTYLRERKKVKDSQRSGAGADDVYVPRLWYYDRLRFLSEHTEVRESLSTLPSTLPSTPAEASDVQPGPSSQEEVEEPSLSQEDLSQEEAVECSSQEEAGVSGRQEEAGLSVSQEEAGLSVSQEKPYKRARKATHMQDSALRLIQESSASLRALPTPEEAFACMAATKLKCMQKGQRLMCEQLIYKVLTKGVSGEITPKTE</sequence>
<proteinExistence type="predicted"/>
<organism evidence="3 4">
    <name type="scientific">Aquarana catesbeiana</name>
    <name type="common">American bullfrog</name>
    <name type="synonym">Rana catesbeiana</name>
    <dbReference type="NCBI Taxonomy" id="8400"/>
    <lineage>
        <taxon>Eukaryota</taxon>
        <taxon>Metazoa</taxon>
        <taxon>Chordata</taxon>
        <taxon>Craniata</taxon>
        <taxon>Vertebrata</taxon>
        <taxon>Euteleostomi</taxon>
        <taxon>Amphibia</taxon>
        <taxon>Batrachia</taxon>
        <taxon>Anura</taxon>
        <taxon>Neobatrachia</taxon>
        <taxon>Ranoidea</taxon>
        <taxon>Ranidae</taxon>
        <taxon>Aquarana</taxon>
    </lineage>
</organism>